<reference evidence="4" key="1">
    <citation type="journal article" date="2017" name="Nat. Commun.">
        <title>The asparagus genome sheds light on the origin and evolution of a young Y chromosome.</title>
        <authorList>
            <person name="Harkess A."/>
            <person name="Zhou J."/>
            <person name="Xu C."/>
            <person name="Bowers J.E."/>
            <person name="Van der Hulst R."/>
            <person name="Ayyampalayam S."/>
            <person name="Mercati F."/>
            <person name="Riccardi P."/>
            <person name="McKain M.R."/>
            <person name="Kakrana A."/>
            <person name="Tang H."/>
            <person name="Ray J."/>
            <person name="Groenendijk J."/>
            <person name="Arikit S."/>
            <person name="Mathioni S.M."/>
            <person name="Nakano M."/>
            <person name="Shan H."/>
            <person name="Telgmann-Rauber A."/>
            <person name="Kanno A."/>
            <person name="Yue Z."/>
            <person name="Chen H."/>
            <person name="Li W."/>
            <person name="Chen Y."/>
            <person name="Xu X."/>
            <person name="Zhang Y."/>
            <person name="Luo S."/>
            <person name="Chen H."/>
            <person name="Gao J."/>
            <person name="Mao Z."/>
            <person name="Pires J.C."/>
            <person name="Luo M."/>
            <person name="Kudrna D."/>
            <person name="Wing R.A."/>
            <person name="Meyers B.C."/>
            <person name="Yi K."/>
            <person name="Kong H."/>
            <person name="Lavrijsen P."/>
            <person name="Sunseri F."/>
            <person name="Falavigna A."/>
            <person name="Ye Y."/>
            <person name="Leebens-Mack J.H."/>
            <person name="Chen G."/>
        </authorList>
    </citation>
    <scope>NUCLEOTIDE SEQUENCE [LARGE SCALE GENOMIC DNA]</scope>
    <source>
        <strain evidence="4">cv. DH0086</strain>
    </source>
</reference>
<dbReference type="GO" id="GO:0003735">
    <property type="term" value="F:structural constituent of ribosome"/>
    <property type="evidence" value="ECO:0007669"/>
    <property type="project" value="InterPro"/>
</dbReference>
<dbReference type="Proteomes" id="UP000243459">
    <property type="component" value="Chromosome 10"/>
</dbReference>
<dbReference type="GO" id="GO:0070181">
    <property type="term" value="F:small ribosomal subunit rRNA binding"/>
    <property type="evidence" value="ECO:0007669"/>
    <property type="project" value="TreeGrafter"/>
</dbReference>
<sequence>MPLYDCMLLVKAHVTKEMITDLVGRVGKRVYQRKGVITDIKSFGTLELGYGIKKRDGRHFQGRLMQMTMMVPPTFNKELQYLNKEDRLLRWLVIKHRSDIVYGVEKMNDDDGSDDFRMFRDYKKVESDEDDDEEEEDDGEVVVE</sequence>
<dbReference type="EMBL" id="CM007390">
    <property type="protein sequence ID" value="ONK56622.1"/>
    <property type="molecule type" value="Genomic_DNA"/>
</dbReference>
<comment type="similarity">
    <text evidence="1">Belongs to the bacterial ribosomal protein bS6 family.</text>
</comment>
<dbReference type="InterPro" id="IPR014717">
    <property type="entry name" value="Transl_elong_EF1B/ribsomal_bS6"/>
</dbReference>
<protein>
    <submittedName>
        <fullName evidence="3">Uncharacterized protein</fullName>
    </submittedName>
</protein>
<proteinExistence type="inferred from homology"/>
<evidence type="ECO:0000313" key="3">
    <source>
        <dbReference type="EMBL" id="ONK56622.1"/>
    </source>
</evidence>
<feature type="compositionally biased region" description="Acidic residues" evidence="2">
    <location>
        <begin position="127"/>
        <end position="144"/>
    </location>
</feature>
<dbReference type="GO" id="GO:0005737">
    <property type="term" value="C:cytoplasm"/>
    <property type="evidence" value="ECO:0007669"/>
    <property type="project" value="UniProtKB-ARBA"/>
</dbReference>
<dbReference type="PANTHER" id="PTHR21011">
    <property type="entry name" value="MITOCHONDRIAL 28S RIBOSOMAL PROTEIN S6"/>
    <property type="match status" value="1"/>
</dbReference>
<name>A0A5P1E1X7_ASPOF</name>
<feature type="region of interest" description="Disordered" evidence="2">
    <location>
        <begin position="124"/>
        <end position="144"/>
    </location>
</feature>
<dbReference type="InterPro" id="IPR000529">
    <property type="entry name" value="Ribosomal_bS6"/>
</dbReference>
<accession>A0A5P1E1X7</accession>
<dbReference type="GO" id="GO:0005840">
    <property type="term" value="C:ribosome"/>
    <property type="evidence" value="ECO:0007669"/>
    <property type="project" value="InterPro"/>
</dbReference>
<dbReference type="OrthoDB" id="10259681at2759"/>
<gene>
    <name evidence="3" type="ORF">A4U43_C10F10830</name>
</gene>
<dbReference type="SUPFAM" id="SSF54995">
    <property type="entry name" value="Ribosomal protein S6"/>
    <property type="match status" value="1"/>
</dbReference>
<dbReference type="CDD" id="cd15465">
    <property type="entry name" value="bS6_mito"/>
    <property type="match status" value="1"/>
</dbReference>
<evidence type="ECO:0000256" key="2">
    <source>
        <dbReference type="SAM" id="MobiDB-lite"/>
    </source>
</evidence>
<dbReference type="GO" id="GO:0006412">
    <property type="term" value="P:translation"/>
    <property type="evidence" value="ECO:0007669"/>
    <property type="project" value="InterPro"/>
</dbReference>
<evidence type="ECO:0000313" key="4">
    <source>
        <dbReference type="Proteomes" id="UP000243459"/>
    </source>
</evidence>
<dbReference type="FunFam" id="3.30.70.60:FF:000012">
    <property type="entry name" value="Translation elongation factor EF1B/ribosomal protein S6 family protein"/>
    <property type="match status" value="1"/>
</dbReference>
<organism evidence="3 4">
    <name type="scientific">Asparagus officinalis</name>
    <name type="common">Garden asparagus</name>
    <dbReference type="NCBI Taxonomy" id="4686"/>
    <lineage>
        <taxon>Eukaryota</taxon>
        <taxon>Viridiplantae</taxon>
        <taxon>Streptophyta</taxon>
        <taxon>Embryophyta</taxon>
        <taxon>Tracheophyta</taxon>
        <taxon>Spermatophyta</taxon>
        <taxon>Magnoliopsida</taxon>
        <taxon>Liliopsida</taxon>
        <taxon>Asparagales</taxon>
        <taxon>Asparagaceae</taxon>
        <taxon>Asparagoideae</taxon>
        <taxon>Asparagus</taxon>
    </lineage>
</organism>
<dbReference type="Pfam" id="PF01250">
    <property type="entry name" value="Ribosomal_S6"/>
    <property type="match status" value="1"/>
</dbReference>
<dbReference type="OMA" id="NKFANSD"/>
<dbReference type="Gramene" id="ONK56622">
    <property type="protein sequence ID" value="ONK56622"/>
    <property type="gene ID" value="A4U43_C10F10830"/>
</dbReference>
<dbReference type="AlphaFoldDB" id="A0A5P1E1X7"/>
<keyword evidence="4" id="KW-1185">Reference proteome</keyword>
<evidence type="ECO:0000256" key="1">
    <source>
        <dbReference type="ARBA" id="ARBA00009512"/>
    </source>
</evidence>
<dbReference type="InterPro" id="IPR035980">
    <property type="entry name" value="Ribosomal_bS6_sf"/>
</dbReference>
<dbReference type="Gene3D" id="3.30.70.60">
    <property type="match status" value="1"/>
</dbReference>
<dbReference type="PANTHER" id="PTHR21011:SF1">
    <property type="entry name" value="SMALL RIBOSOMAL SUBUNIT PROTEIN BS6M"/>
    <property type="match status" value="1"/>
</dbReference>